<comment type="similarity">
    <text evidence="2">Belongs to the autoinducer-2 exporter (AI-2E) (TC 2.A.86) family.</text>
</comment>
<evidence type="ECO:0000256" key="8">
    <source>
        <dbReference type="SAM" id="Phobius"/>
    </source>
</evidence>
<evidence type="ECO:0000256" key="4">
    <source>
        <dbReference type="ARBA" id="ARBA00022475"/>
    </source>
</evidence>
<evidence type="ECO:0000256" key="1">
    <source>
        <dbReference type="ARBA" id="ARBA00004651"/>
    </source>
</evidence>
<feature type="transmembrane region" description="Helical" evidence="8">
    <location>
        <begin position="210"/>
        <end position="232"/>
    </location>
</feature>
<dbReference type="InterPro" id="IPR002549">
    <property type="entry name" value="AI-2E-like"/>
</dbReference>
<accession>A0A1F4SDW5</accession>
<sequence>MKELVLNKNLIFRFIGIILFIVFFYYISDALAPIIISFILFYILNPLVIKLSEKQPKGLNIPIQISIVIAFIFASCILFLLFKFILPPLIAEFKIFGKNISHYIENTRIVLQNIRIWYAGYSIPQTVDTAITQSIDGVIKTIVAMAEQTIRSILIFSSKFIQIITIPILTYYLLKDKNTIKKGLISLAPSKSHPFINRVLDKINNVLNNYVKGVFLLCIFIGITSTIGLFLLGVKYFLILGLIAGITEAIPFIGPWIGGVPAIIIAFLSSPILALKVFMLYLCIQVLENTILVPKILGIKLDLHPAAIIIAMLILGKLMGTWGLFFAAPILAVLRILYLEIQEG</sequence>
<dbReference type="AlphaFoldDB" id="A0A1F4SDW5"/>
<dbReference type="PANTHER" id="PTHR21716:SF53">
    <property type="entry name" value="PERMEASE PERM-RELATED"/>
    <property type="match status" value="1"/>
</dbReference>
<evidence type="ECO:0000256" key="2">
    <source>
        <dbReference type="ARBA" id="ARBA00009773"/>
    </source>
</evidence>
<evidence type="ECO:0008006" key="11">
    <source>
        <dbReference type="Google" id="ProtNLM"/>
    </source>
</evidence>
<proteinExistence type="inferred from homology"/>
<evidence type="ECO:0000313" key="9">
    <source>
        <dbReference type="EMBL" id="OGC18616.1"/>
    </source>
</evidence>
<evidence type="ECO:0000256" key="3">
    <source>
        <dbReference type="ARBA" id="ARBA00022448"/>
    </source>
</evidence>
<dbReference type="PANTHER" id="PTHR21716">
    <property type="entry name" value="TRANSMEMBRANE PROTEIN"/>
    <property type="match status" value="1"/>
</dbReference>
<evidence type="ECO:0000256" key="6">
    <source>
        <dbReference type="ARBA" id="ARBA00022989"/>
    </source>
</evidence>
<feature type="transmembrane region" description="Helical" evidence="8">
    <location>
        <begin position="12"/>
        <end position="43"/>
    </location>
</feature>
<comment type="caution">
    <text evidence="9">The sequence shown here is derived from an EMBL/GenBank/DDBJ whole genome shotgun (WGS) entry which is preliminary data.</text>
</comment>
<feature type="transmembrane region" description="Helical" evidence="8">
    <location>
        <begin position="263"/>
        <end position="284"/>
    </location>
</feature>
<gene>
    <name evidence="9" type="ORF">A2310_03515</name>
</gene>
<keyword evidence="5 8" id="KW-0812">Transmembrane</keyword>
<comment type="subcellular location">
    <subcellularLocation>
        <location evidence="1">Cell membrane</location>
        <topology evidence="1">Multi-pass membrane protein</topology>
    </subcellularLocation>
</comment>
<feature type="transmembrane region" description="Helical" evidence="8">
    <location>
        <begin position="63"/>
        <end position="86"/>
    </location>
</feature>
<evidence type="ECO:0000313" key="10">
    <source>
        <dbReference type="Proteomes" id="UP000178417"/>
    </source>
</evidence>
<feature type="transmembrane region" description="Helical" evidence="8">
    <location>
        <begin position="237"/>
        <end position="257"/>
    </location>
</feature>
<dbReference type="GO" id="GO:0005886">
    <property type="term" value="C:plasma membrane"/>
    <property type="evidence" value="ECO:0007669"/>
    <property type="project" value="UniProtKB-SubCell"/>
</dbReference>
<dbReference type="EMBL" id="MEUB01000070">
    <property type="protein sequence ID" value="OGC18616.1"/>
    <property type="molecule type" value="Genomic_DNA"/>
</dbReference>
<feature type="transmembrane region" description="Helical" evidence="8">
    <location>
        <begin position="153"/>
        <end position="174"/>
    </location>
</feature>
<dbReference type="GO" id="GO:0055085">
    <property type="term" value="P:transmembrane transport"/>
    <property type="evidence" value="ECO:0007669"/>
    <property type="project" value="TreeGrafter"/>
</dbReference>
<dbReference type="Pfam" id="PF01594">
    <property type="entry name" value="AI-2E_transport"/>
    <property type="match status" value="1"/>
</dbReference>
<keyword evidence="4" id="KW-1003">Cell membrane</keyword>
<feature type="transmembrane region" description="Helical" evidence="8">
    <location>
        <begin position="321"/>
        <end position="338"/>
    </location>
</feature>
<dbReference type="STRING" id="1802579.A2310_03515"/>
<evidence type="ECO:0000256" key="7">
    <source>
        <dbReference type="ARBA" id="ARBA00023136"/>
    </source>
</evidence>
<keyword evidence="6 8" id="KW-1133">Transmembrane helix</keyword>
<dbReference type="Proteomes" id="UP000178417">
    <property type="component" value="Unassembled WGS sequence"/>
</dbReference>
<name>A0A1F4SDW5_UNCSA</name>
<feature type="transmembrane region" description="Helical" evidence="8">
    <location>
        <begin position="296"/>
        <end position="315"/>
    </location>
</feature>
<keyword evidence="3" id="KW-0813">Transport</keyword>
<keyword evidence="7 8" id="KW-0472">Membrane</keyword>
<reference evidence="9 10" key="1">
    <citation type="journal article" date="2016" name="Nat. Commun.">
        <title>Thousands of microbial genomes shed light on interconnected biogeochemical processes in an aquifer system.</title>
        <authorList>
            <person name="Anantharaman K."/>
            <person name="Brown C.T."/>
            <person name="Hug L.A."/>
            <person name="Sharon I."/>
            <person name="Castelle C.J."/>
            <person name="Probst A.J."/>
            <person name="Thomas B.C."/>
            <person name="Singh A."/>
            <person name="Wilkins M.J."/>
            <person name="Karaoz U."/>
            <person name="Brodie E.L."/>
            <person name="Williams K.H."/>
            <person name="Hubbard S.S."/>
            <person name="Banfield J.F."/>
        </authorList>
    </citation>
    <scope>NUCLEOTIDE SEQUENCE [LARGE SCALE GENOMIC DNA]</scope>
</reference>
<evidence type="ECO:0000256" key="5">
    <source>
        <dbReference type="ARBA" id="ARBA00022692"/>
    </source>
</evidence>
<organism evidence="9 10">
    <name type="scientific">candidate division WOR-1 bacterium RIFOXYB2_FULL_37_13</name>
    <dbReference type="NCBI Taxonomy" id="1802579"/>
    <lineage>
        <taxon>Bacteria</taxon>
        <taxon>Bacillati</taxon>
        <taxon>Saganbacteria</taxon>
    </lineage>
</organism>
<protein>
    <recommendedName>
        <fullName evidence="11">AI-2E family transporter</fullName>
    </recommendedName>
</protein>